<proteinExistence type="predicted"/>
<evidence type="ECO:0000313" key="2">
    <source>
        <dbReference type="EnsemblPlants" id="OPUNC10G01580.1"/>
    </source>
</evidence>
<reference evidence="2" key="1">
    <citation type="submission" date="2015-04" db="UniProtKB">
        <authorList>
            <consortium name="EnsemblPlants"/>
        </authorList>
    </citation>
    <scope>IDENTIFICATION</scope>
</reference>
<name>A0A0E0M5D4_ORYPU</name>
<dbReference type="AlphaFoldDB" id="A0A0E0M5D4"/>
<organism evidence="2">
    <name type="scientific">Oryza punctata</name>
    <name type="common">Red rice</name>
    <dbReference type="NCBI Taxonomy" id="4537"/>
    <lineage>
        <taxon>Eukaryota</taxon>
        <taxon>Viridiplantae</taxon>
        <taxon>Streptophyta</taxon>
        <taxon>Embryophyta</taxon>
        <taxon>Tracheophyta</taxon>
        <taxon>Spermatophyta</taxon>
        <taxon>Magnoliopsida</taxon>
        <taxon>Liliopsida</taxon>
        <taxon>Poales</taxon>
        <taxon>Poaceae</taxon>
        <taxon>BOP clade</taxon>
        <taxon>Oryzoideae</taxon>
        <taxon>Oryzeae</taxon>
        <taxon>Oryzinae</taxon>
        <taxon>Oryza</taxon>
    </lineage>
</organism>
<dbReference type="Gramene" id="OPUNC10G01580.1">
    <property type="protein sequence ID" value="OPUNC10G01580.1"/>
    <property type="gene ID" value="OPUNC10G01580"/>
</dbReference>
<evidence type="ECO:0000313" key="3">
    <source>
        <dbReference type="Proteomes" id="UP000026962"/>
    </source>
</evidence>
<dbReference type="Proteomes" id="UP000026962">
    <property type="component" value="Chromosome 10"/>
</dbReference>
<evidence type="ECO:0000256" key="1">
    <source>
        <dbReference type="SAM" id="MobiDB-lite"/>
    </source>
</evidence>
<reference evidence="2" key="2">
    <citation type="submission" date="2018-05" db="EMBL/GenBank/DDBJ databases">
        <title>OpunRS2 (Oryza punctata Reference Sequence Version 2).</title>
        <authorList>
            <person name="Zhang J."/>
            <person name="Kudrna D."/>
            <person name="Lee S."/>
            <person name="Talag J."/>
            <person name="Welchert J."/>
            <person name="Wing R.A."/>
        </authorList>
    </citation>
    <scope>NUCLEOTIDE SEQUENCE [LARGE SCALE GENOMIC DNA]</scope>
</reference>
<keyword evidence="3" id="KW-1185">Reference proteome</keyword>
<protein>
    <submittedName>
        <fullName evidence="2">Uncharacterized protein</fullName>
    </submittedName>
</protein>
<feature type="region of interest" description="Disordered" evidence="1">
    <location>
        <begin position="79"/>
        <end position="103"/>
    </location>
</feature>
<dbReference type="HOGENOM" id="CLU_1761739_0_0_1"/>
<dbReference type="STRING" id="4537.A0A0E0M5D4"/>
<sequence>MPSTIFARVVHWLVGDTFNLNIKKLALIQTPLDNSKFMLFPSNDGILGFTGVLGSHIIFFQLDNASSLASPWVVEYYVSDSDEGEEEQGDDRDDDDDYEGTSTKTHKLHKILALADAFDNVDKANLSIFVPKNCEVGLTTVSGYILQL</sequence>
<dbReference type="EnsemblPlants" id="OPUNC10G01580.1">
    <property type="protein sequence ID" value="OPUNC10G01580.1"/>
    <property type="gene ID" value="OPUNC10G01580"/>
</dbReference>
<feature type="compositionally biased region" description="Acidic residues" evidence="1">
    <location>
        <begin position="80"/>
        <end position="99"/>
    </location>
</feature>
<accession>A0A0E0M5D4</accession>